<dbReference type="SMART" id="SM00460">
    <property type="entry name" value="TGc"/>
    <property type="match status" value="1"/>
</dbReference>
<evidence type="ECO:0000313" key="3">
    <source>
        <dbReference type="EMBL" id="QFI73243.1"/>
    </source>
</evidence>
<evidence type="ECO:0000256" key="1">
    <source>
        <dbReference type="SAM" id="MobiDB-lite"/>
    </source>
</evidence>
<dbReference type="PANTHER" id="PTHR33490">
    <property type="entry name" value="BLR5614 PROTEIN-RELATED"/>
    <property type="match status" value="1"/>
</dbReference>
<gene>
    <name evidence="3" type="ORF">F8237_13050</name>
</gene>
<dbReference type="EMBL" id="CP044543">
    <property type="protein sequence ID" value="QFI73243.1"/>
    <property type="molecule type" value="Genomic_DNA"/>
</dbReference>
<evidence type="ECO:0000259" key="2">
    <source>
        <dbReference type="SMART" id="SM00460"/>
    </source>
</evidence>
<organism evidence="3 4">
    <name type="scientific">Bradyrhizobium betae</name>
    <dbReference type="NCBI Taxonomy" id="244734"/>
    <lineage>
        <taxon>Bacteria</taxon>
        <taxon>Pseudomonadati</taxon>
        <taxon>Pseudomonadota</taxon>
        <taxon>Alphaproteobacteria</taxon>
        <taxon>Hyphomicrobiales</taxon>
        <taxon>Nitrobacteraceae</taxon>
        <taxon>Bradyrhizobium</taxon>
    </lineage>
</organism>
<accession>A0A5P6P707</accession>
<protein>
    <submittedName>
        <fullName evidence="3">Transglutaminase family protein</fullName>
    </submittedName>
</protein>
<dbReference type="OrthoDB" id="4697328at2"/>
<dbReference type="AlphaFoldDB" id="A0A5P6P707"/>
<dbReference type="Pfam" id="PF01841">
    <property type="entry name" value="Transglut_core"/>
    <property type="match status" value="1"/>
</dbReference>
<dbReference type="PANTHER" id="PTHR33490:SF3">
    <property type="entry name" value="CONSERVED INTEGRAL MEMBRANE PROTEIN"/>
    <property type="match status" value="1"/>
</dbReference>
<feature type="region of interest" description="Disordered" evidence="1">
    <location>
        <begin position="209"/>
        <end position="233"/>
    </location>
</feature>
<dbReference type="InterPro" id="IPR038765">
    <property type="entry name" value="Papain-like_cys_pep_sf"/>
</dbReference>
<reference evidence="4" key="1">
    <citation type="submission" date="2019-10" db="EMBL/GenBank/DDBJ databases">
        <title>Complete Genome Sequence of Bradyrhizobium betae type strain PL7HG1T.</title>
        <authorList>
            <person name="Bromfield E.S.P."/>
            <person name="Cloutier S."/>
        </authorList>
    </citation>
    <scope>NUCLEOTIDE SEQUENCE [LARGE SCALE GENOMIC DNA]</scope>
    <source>
        <strain evidence="4">PL7HG1</strain>
    </source>
</reference>
<dbReference type="Proteomes" id="UP000325641">
    <property type="component" value="Chromosome"/>
</dbReference>
<evidence type="ECO:0000313" key="4">
    <source>
        <dbReference type="Proteomes" id="UP000325641"/>
    </source>
</evidence>
<dbReference type="InterPro" id="IPR002931">
    <property type="entry name" value="Transglutaminase-like"/>
</dbReference>
<name>A0A5P6P707_9BRAD</name>
<dbReference type="SUPFAM" id="SSF54001">
    <property type="entry name" value="Cysteine proteinases"/>
    <property type="match status" value="1"/>
</dbReference>
<dbReference type="KEGG" id="bbet:F8237_13050"/>
<dbReference type="RefSeq" id="WP_151645230.1">
    <property type="nucleotide sequence ID" value="NZ_CP044543.1"/>
</dbReference>
<dbReference type="Gene3D" id="3.10.620.30">
    <property type="match status" value="1"/>
</dbReference>
<feature type="domain" description="Transglutaminase-like" evidence="2">
    <location>
        <begin position="75"/>
        <end position="147"/>
    </location>
</feature>
<proteinExistence type="predicted"/>
<sequence length="233" mass="25890">MTDILPDTIRRLYTDPGEYIDSDHPAVRQFAETAVREGASAREKASVLYKAVRDGIRYNPYVSMRIAETFRASSVLAAGQGYCVGKASLYAAACRVHGIPARVGFADVKNHLTTEKLRQSMGTDIFTWHGFTEVHVDGAWRKATPTFNDTLCAKVGVAPLDFDGHTDALLHPFDGEGRAYMQYVNDRGTYHDVPAKFLMREMARDYANMQGEDLSGRDMEREAAETGRSFPPA</sequence>
<feature type="compositionally biased region" description="Basic and acidic residues" evidence="1">
    <location>
        <begin position="214"/>
        <end position="225"/>
    </location>
</feature>